<evidence type="ECO:0000256" key="1">
    <source>
        <dbReference type="ARBA" id="ARBA00004202"/>
    </source>
</evidence>
<dbReference type="AlphaFoldDB" id="A0A087E7E6"/>
<dbReference type="SMART" id="SM00382">
    <property type="entry name" value="AAA"/>
    <property type="match status" value="1"/>
</dbReference>
<keyword evidence="6" id="KW-0046">Antibiotic resistance</keyword>
<feature type="domain" description="ABC transporter" evidence="8">
    <location>
        <begin position="5"/>
        <end position="233"/>
    </location>
</feature>
<organism evidence="9 10">
    <name type="scientific">Bifidobacterium subtile</name>
    <dbReference type="NCBI Taxonomy" id="77635"/>
    <lineage>
        <taxon>Bacteria</taxon>
        <taxon>Bacillati</taxon>
        <taxon>Actinomycetota</taxon>
        <taxon>Actinomycetes</taxon>
        <taxon>Bifidobacteriales</taxon>
        <taxon>Bifidobacteriaceae</taxon>
        <taxon>Bifidobacterium</taxon>
    </lineage>
</organism>
<keyword evidence="9" id="KW-0378">Hydrolase</keyword>
<accession>A0A087E7E6</accession>
<dbReference type="GO" id="GO:0005886">
    <property type="term" value="C:plasma membrane"/>
    <property type="evidence" value="ECO:0007669"/>
    <property type="project" value="UniProtKB-SubCell"/>
</dbReference>
<sequence length="427" mass="45543">MSTVMRARNLSKWYGRHEAVRDVSLDIEPGALTAVIGPNGAGKSTTISMLTGLAKPDGGVIEYGAQPQPQPQPHAQAPRLGVVFQGSVLDPTLTVRENLSIRARLYPGTPRGRVDEVIALVGAESFAGQQYGSLSGGQRRSIDIARALINRPELLILDEPTTGLDIATRRTLWAMLDGLRKRENLSILLTTHYLEEANYAQQVYLIDHGVIHAQGSAQELIARYTQYTLNIAFRPEFRQEIERIAHDYIASHAQRFGGSDKVSAAATSTAARQPNTAAGNTMPATAAATAAVRTTSSQPAERPSTAHTIPSPIHSDALTGAATTAASFAGTTPSAVQPDAVSNAQTSNTATATIDGNHLHLSVSSADECIGLLTAMRPYLLDFRCLRGTMNDVFLTLTGHNENGTVETDQTTTPNPTPATTSKESRS</sequence>
<comment type="similarity">
    <text evidence="2">Belongs to the ABC transporter superfamily.</text>
</comment>
<evidence type="ECO:0000256" key="3">
    <source>
        <dbReference type="ARBA" id="ARBA00022448"/>
    </source>
</evidence>
<feature type="region of interest" description="Disordered" evidence="7">
    <location>
        <begin position="293"/>
        <end position="315"/>
    </location>
</feature>
<gene>
    <name evidence="9" type="ORF">BISU_0172</name>
</gene>
<evidence type="ECO:0000259" key="8">
    <source>
        <dbReference type="PROSITE" id="PS50893"/>
    </source>
</evidence>
<dbReference type="Proteomes" id="UP000029055">
    <property type="component" value="Unassembled WGS sequence"/>
</dbReference>
<evidence type="ECO:0000256" key="4">
    <source>
        <dbReference type="ARBA" id="ARBA00022741"/>
    </source>
</evidence>
<dbReference type="GO" id="GO:0016887">
    <property type="term" value="F:ATP hydrolysis activity"/>
    <property type="evidence" value="ECO:0007669"/>
    <property type="project" value="InterPro"/>
</dbReference>
<comment type="caution">
    <text evidence="9">The sequence shown here is derived from an EMBL/GenBank/DDBJ whole genome shotgun (WGS) entry which is preliminary data.</text>
</comment>
<evidence type="ECO:0000256" key="2">
    <source>
        <dbReference type="ARBA" id="ARBA00005417"/>
    </source>
</evidence>
<dbReference type="InterPro" id="IPR027417">
    <property type="entry name" value="P-loop_NTPase"/>
</dbReference>
<dbReference type="GO" id="GO:0005524">
    <property type="term" value="F:ATP binding"/>
    <property type="evidence" value="ECO:0007669"/>
    <property type="project" value="UniProtKB-KW"/>
</dbReference>
<proteinExistence type="inferred from homology"/>
<feature type="compositionally biased region" description="Low complexity" evidence="7">
    <location>
        <begin position="405"/>
        <end position="421"/>
    </location>
</feature>
<feature type="region of interest" description="Disordered" evidence="7">
    <location>
        <begin position="402"/>
        <end position="427"/>
    </location>
</feature>
<reference evidence="9 10" key="1">
    <citation type="submission" date="2014-03" db="EMBL/GenBank/DDBJ databases">
        <title>Genomics of Bifidobacteria.</title>
        <authorList>
            <person name="Ventura M."/>
            <person name="Milani C."/>
            <person name="Lugli G.A."/>
        </authorList>
    </citation>
    <scope>NUCLEOTIDE SEQUENCE [LARGE SCALE GENOMIC DNA]</scope>
    <source>
        <strain evidence="9 10">LMG 11597</strain>
    </source>
</reference>
<dbReference type="Pfam" id="PF00005">
    <property type="entry name" value="ABC_tran"/>
    <property type="match status" value="1"/>
</dbReference>
<dbReference type="Gene3D" id="3.40.50.300">
    <property type="entry name" value="P-loop containing nucleotide triphosphate hydrolases"/>
    <property type="match status" value="1"/>
</dbReference>
<evidence type="ECO:0000256" key="6">
    <source>
        <dbReference type="ARBA" id="ARBA00023251"/>
    </source>
</evidence>
<protein>
    <submittedName>
        <fullName evidence="9">ABC transporter ATP-binding protein</fullName>
        <ecNumber evidence="9">3.6.3.25</ecNumber>
    </submittedName>
</protein>
<evidence type="ECO:0000256" key="7">
    <source>
        <dbReference type="SAM" id="MobiDB-lite"/>
    </source>
</evidence>
<keyword evidence="3" id="KW-0813">Transport</keyword>
<dbReference type="PANTHER" id="PTHR42711:SF5">
    <property type="entry name" value="ABC TRANSPORTER ATP-BINDING PROTEIN NATA"/>
    <property type="match status" value="1"/>
</dbReference>
<keyword evidence="10" id="KW-1185">Reference proteome</keyword>
<dbReference type="GO" id="GO:0046677">
    <property type="term" value="P:response to antibiotic"/>
    <property type="evidence" value="ECO:0007669"/>
    <property type="project" value="UniProtKB-KW"/>
</dbReference>
<evidence type="ECO:0000313" key="9">
    <source>
        <dbReference type="EMBL" id="KFJ03697.1"/>
    </source>
</evidence>
<keyword evidence="5 9" id="KW-0067">ATP-binding</keyword>
<dbReference type="eggNOG" id="COG1131">
    <property type="taxonomic scope" value="Bacteria"/>
</dbReference>
<evidence type="ECO:0000256" key="5">
    <source>
        <dbReference type="ARBA" id="ARBA00022840"/>
    </source>
</evidence>
<comment type="subcellular location">
    <subcellularLocation>
        <location evidence="1">Cell membrane</location>
        <topology evidence="1">Peripheral membrane protein</topology>
    </subcellularLocation>
</comment>
<keyword evidence="4" id="KW-0547">Nucleotide-binding</keyword>
<dbReference type="EC" id="3.6.3.25" evidence="9"/>
<dbReference type="InterPro" id="IPR003593">
    <property type="entry name" value="AAA+_ATPase"/>
</dbReference>
<dbReference type="SUPFAM" id="SSF52540">
    <property type="entry name" value="P-loop containing nucleoside triphosphate hydrolases"/>
    <property type="match status" value="1"/>
</dbReference>
<dbReference type="InterPro" id="IPR003439">
    <property type="entry name" value="ABC_transporter-like_ATP-bd"/>
</dbReference>
<dbReference type="PROSITE" id="PS50893">
    <property type="entry name" value="ABC_TRANSPORTER_2"/>
    <property type="match status" value="1"/>
</dbReference>
<evidence type="ECO:0000313" key="10">
    <source>
        <dbReference type="Proteomes" id="UP000029055"/>
    </source>
</evidence>
<dbReference type="InterPro" id="IPR050763">
    <property type="entry name" value="ABC_transporter_ATP-binding"/>
</dbReference>
<dbReference type="PANTHER" id="PTHR42711">
    <property type="entry name" value="ABC TRANSPORTER ATP-BINDING PROTEIN"/>
    <property type="match status" value="1"/>
</dbReference>
<dbReference type="EMBL" id="JGZR01000006">
    <property type="protein sequence ID" value="KFJ03697.1"/>
    <property type="molecule type" value="Genomic_DNA"/>
</dbReference>
<dbReference type="STRING" id="77635.BISU_0172"/>
<name>A0A087E7E6_9BIFI</name>